<dbReference type="GO" id="GO:0043565">
    <property type="term" value="F:sequence-specific DNA binding"/>
    <property type="evidence" value="ECO:0007669"/>
    <property type="project" value="InterPro"/>
</dbReference>
<accession>A0A7Y7XBL6</accession>
<dbReference type="InterPro" id="IPR018060">
    <property type="entry name" value="HTH_AraC"/>
</dbReference>
<proteinExistence type="predicted"/>
<keyword evidence="1" id="KW-0805">Transcription regulation</keyword>
<dbReference type="InterPro" id="IPR009594">
    <property type="entry name" value="Tscrpt_reg_HTH_AraC_N"/>
</dbReference>
<gene>
    <name evidence="4" type="ORF">HX882_12720</name>
</gene>
<dbReference type="RefSeq" id="WP_177102168.1">
    <property type="nucleotide sequence ID" value="NZ_JACAQB010000006.1"/>
</dbReference>
<dbReference type="Pfam" id="PF06719">
    <property type="entry name" value="AraC_N"/>
    <property type="match status" value="1"/>
</dbReference>
<dbReference type="Gene3D" id="1.10.10.60">
    <property type="entry name" value="Homeodomain-like"/>
    <property type="match status" value="1"/>
</dbReference>
<evidence type="ECO:0000259" key="3">
    <source>
        <dbReference type="PROSITE" id="PS01124"/>
    </source>
</evidence>
<dbReference type="GO" id="GO:0003700">
    <property type="term" value="F:DNA-binding transcription factor activity"/>
    <property type="evidence" value="ECO:0007669"/>
    <property type="project" value="InterPro"/>
</dbReference>
<protein>
    <submittedName>
        <fullName evidence="4">AraC family transcriptional regulator</fullName>
    </submittedName>
</protein>
<evidence type="ECO:0000313" key="5">
    <source>
        <dbReference type="Proteomes" id="UP000539985"/>
    </source>
</evidence>
<dbReference type="PROSITE" id="PS01124">
    <property type="entry name" value="HTH_ARAC_FAMILY_2"/>
    <property type="match status" value="1"/>
</dbReference>
<evidence type="ECO:0000256" key="2">
    <source>
        <dbReference type="ARBA" id="ARBA00023163"/>
    </source>
</evidence>
<dbReference type="EMBL" id="JACAQB010000006">
    <property type="protein sequence ID" value="NWB96759.1"/>
    <property type="molecule type" value="Genomic_DNA"/>
</dbReference>
<comment type="caution">
    <text evidence="4">The sequence shown here is derived from an EMBL/GenBank/DDBJ whole genome shotgun (WGS) entry which is preliminary data.</text>
</comment>
<dbReference type="AlphaFoldDB" id="A0A7Y7XBL6"/>
<name>A0A7Y7XBL6_9PSED</name>
<dbReference type="PANTHER" id="PTHR43436">
    <property type="entry name" value="ARAC-FAMILY TRANSCRIPTIONAL REGULATOR"/>
    <property type="match status" value="1"/>
</dbReference>
<organism evidence="4 5">
    <name type="scientific">Pseudomonas gingeri</name>
    <dbReference type="NCBI Taxonomy" id="117681"/>
    <lineage>
        <taxon>Bacteria</taxon>
        <taxon>Pseudomonadati</taxon>
        <taxon>Pseudomonadota</taxon>
        <taxon>Gammaproteobacteria</taxon>
        <taxon>Pseudomonadales</taxon>
        <taxon>Pseudomonadaceae</taxon>
        <taxon>Pseudomonas</taxon>
    </lineage>
</organism>
<dbReference type="PANTHER" id="PTHR43436:SF1">
    <property type="entry name" value="TRANSCRIPTIONAL REGULATORY PROTEIN"/>
    <property type="match status" value="1"/>
</dbReference>
<dbReference type="Proteomes" id="UP000539985">
    <property type="component" value="Unassembled WGS sequence"/>
</dbReference>
<evidence type="ECO:0000256" key="1">
    <source>
        <dbReference type="ARBA" id="ARBA00023015"/>
    </source>
</evidence>
<feature type="domain" description="HTH araC/xylS-type" evidence="3">
    <location>
        <begin position="199"/>
        <end position="297"/>
    </location>
</feature>
<dbReference type="SMART" id="SM00342">
    <property type="entry name" value="HTH_ARAC"/>
    <property type="match status" value="1"/>
</dbReference>
<evidence type="ECO:0000313" key="4">
    <source>
        <dbReference type="EMBL" id="NWB96759.1"/>
    </source>
</evidence>
<reference evidence="4 5" key="1">
    <citation type="submission" date="2020-04" db="EMBL/GenBank/DDBJ databases">
        <title>Molecular characterization of pseudomonads from Agaricus bisporus reveal novel blotch 2 pathogens in Western Europe.</title>
        <authorList>
            <person name="Taparia T."/>
            <person name="Krijger M."/>
            <person name="Haynes E."/>
            <person name="Elpinstone J.G."/>
            <person name="Noble R."/>
            <person name="Van Der Wolf J."/>
        </authorList>
    </citation>
    <scope>NUCLEOTIDE SEQUENCE [LARGE SCALE GENOMIC DNA]</scope>
    <source>
        <strain evidence="4 5">H7001</strain>
    </source>
</reference>
<keyword evidence="2" id="KW-0804">Transcription</keyword>
<sequence length="301" mass="33644">MESSRFNFAENLNLLREKLLALLPNAGSFTTPIDGFSLHRYNNTDVPGPHFYNPCLIIAVQGRKWVRIGLKDYSFGEHNCFIAGVNMPVSSCLLEAEENTPYLSVSLKLDNALIAGFAGKVVAPIEEHTPAEVGAAVQPLDPDLLDACLRIIELIDKPQEAKTIGSLIYQEIHFRLLATPFGNQLRQLNTPGSKNNHIHKVIVWLQENYKKPASVEMLAARANMAPSTFHKNFKAITTLSPLQYQKSLQLTEAHKLMLIDKYSATRAAFAVGYESSNQFSREYKKLFGDTPRKNIKNLTSI</sequence>
<dbReference type="Pfam" id="PF12833">
    <property type="entry name" value="HTH_18"/>
    <property type="match status" value="1"/>
</dbReference>
<dbReference type="SUPFAM" id="SSF46689">
    <property type="entry name" value="Homeodomain-like"/>
    <property type="match status" value="2"/>
</dbReference>
<dbReference type="InterPro" id="IPR009057">
    <property type="entry name" value="Homeodomain-like_sf"/>
</dbReference>